<evidence type="ECO:0000313" key="4">
    <source>
        <dbReference type="Proteomes" id="UP000215453"/>
    </source>
</evidence>
<proteinExistence type="predicted"/>
<feature type="coiled-coil region" evidence="1">
    <location>
        <begin position="136"/>
        <end position="177"/>
    </location>
</feature>
<dbReference type="AlphaFoldDB" id="A0A1Y6LKL1"/>
<feature type="region of interest" description="Disordered" evidence="2">
    <location>
        <begin position="1"/>
        <end position="47"/>
    </location>
</feature>
<accession>A0A1Y6LKL1</accession>
<gene>
    <name evidence="3" type="ORF">ZT1A5_G5600</name>
</gene>
<dbReference type="EMBL" id="LT882680">
    <property type="protein sequence ID" value="SMY24159.1"/>
    <property type="molecule type" value="Genomic_DNA"/>
</dbReference>
<reference evidence="3 4" key="1">
    <citation type="submission" date="2016-10" db="EMBL/GenBank/DDBJ databases">
        <authorList>
            <person name="Varghese N."/>
        </authorList>
    </citation>
    <scope>NUCLEOTIDE SEQUENCE [LARGE SCALE GENOMIC DNA]</scope>
</reference>
<name>A0A1Y6LKL1_ZYMTR</name>
<feature type="compositionally biased region" description="Polar residues" evidence="2">
    <location>
        <begin position="30"/>
        <end position="40"/>
    </location>
</feature>
<dbReference type="Proteomes" id="UP000215453">
    <property type="component" value="Chromosome 5"/>
</dbReference>
<sequence>MSPPNSAEGAVGGSSPVVSRGAPEQEGRETSISSQKNAYTDSPGDLQAERVLEAENLSGIASAARAFTLAPSASTVDALDMGSMRAASSLLCQQIDESSGFGVCPCPFGVHLKLSTSRPAGMTAEEAALGMTGEEIRELAADVQTLQKGVAKAKDAVVGAEKALAEAEEKNEELKRRTRPRELWCIS</sequence>
<evidence type="ECO:0000313" key="3">
    <source>
        <dbReference type="EMBL" id="SMY24159.1"/>
    </source>
</evidence>
<keyword evidence="1" id="KW-0175">Coiled coil</keyword>
<protein>
    <submittedName>
        <fullName evidence="3">Uncharacterized protein</fullName>
    </submittedName>
</protein>
<organism evidence="3 4">
    <name type="scientific">Zymoseptoria tritici ST99CH_1A5</name>
    <dbReference type="NCBI Taxonomy" id="1276529"/>
    <lineage>
        <taxon>Eukaryota</taxon>
        <taxon>Fungi</taxon>
        <taxon>Dikarya</taxon>
        <taxon>Ascomycota</taxon>
        <taxon>Pezizomycotina</taxon>
        <taxon>Dothideomycetes</taxon>
        <taxon>Dothideomycetidae</taxon>
        <taxon>Mycosphaerellales</taxon>
        <taxon>Mycosphaerellaceae</taxon>
        <taxon>Zymoseptoria</taxon>
    </lineage>
</organism>
<evidence type="ECO:0000256" key="1">
    <source>
        <dbReference type="SAM" id="Coils"/>
    </source>
</evidence>
<evidence type="ECO:0000256" key="2">
    <source>
        <dbReference type="SAM" id="MobiDB-lite"/>
    </source>
</evidence>